<dbReference type="EMBL" id="HE796683">
    <property type="protein sequence ID" value="CCG98387.1"/>
    <property type="molecule type" value="Genomic_DNA"/>
</dbReference>
<organism evidence="1 2">
    <name type="scientific">Fibrella aestuarina BUZ 2</name>
    <dbReference type="NCBI Taxonomy" id="1166018"/>
    <lineage>
        <taxon>Bacteria</taxon>
        <taxon>Pseudomonadati</taxon>
        <taxon>Bacteroidota</taxon>
        <taxon>Cytophagia</taxon>
        <taxon>Cytophagales</taxon>
        <taxon>Spirosomataceae</taxon>
        <taxon>Fibrella</taxon>
    </lineage>
</organism>
<name>I0K2N4_9BACT</name>
<sequence>MERLSFISWQDGPFALELFAVDAIDYLQGKRLEYPERAEFYGAAIVKLRTTIRKEIEFAADAQAVANKGKTKRKDAERYQTSFQAAVKRLKEDLMLLSQAEKEELL</sequence>
<dbReference type="HOGENOM" id="CLU_2219189_0_0_10"/>
<protein>
    <submittedName>
        <fullName evidence="1">Uncharacterized protein</fullName>
    </submittedName>
</protein>
<dbReference type="Proteomes" id="UP000011058">
    <property type="component" value="Chromosome"/>
</dbReference>
<evidence type="ECO:0000313" key="2">
    <source>
        <dbReference type="Proteomes" id="UP000011058"/>
    </source>
</evidence>
<keyword evidence="2" id="KW-1185">Reference proteome</keyword>
<dbReference type="RefSeq" id="WP_015329487.1">
    <property type="nucleotide sequence ID" value="NC_020054.1"/>
</dbReference>
<proteinExistence type="predicted"/>
<reference evidence="1 2" key="1">
    <citation type="journal article" date="2012" name="J. Bacteriol.">
        <title>Genome Sequence of Fibrella aestuarina BUZ 2T, a Filamentous Marine Bacterium.</title>
        <authorList>
            <person name="Filippini M."/>
            <person name="Qi W."/>
            <person name="Blom J."/>
            <person name="Goesmann A."/>
            <person name="Smits T.H."/>
            <person name="Bagheri H.C."/>
        </authorList>
    </citation>
    <scope>NUCLEOTIDE SEQUENCE [LARGE SCALE GENOMIC DNA]</scope>
    <source>
        <strain evidence="2">BUZ 2T</strain>
    </source>
</reference>
<gene>
    <name evidence="1" type="ORF">FAES_0375</name>
</gene>
<dbReference type="AlphaFoldDB" id="I0K2N4"/>
<evidence type="ECO:0000313" key="1">
    <source>
        <dbReference type="EMBL" id="CCG98387.1"/>
    </source>
</evidence>
<accession>I0K2N4</accession>
<dbReference type="KEGG" id="fae:FAES_0375"/>